<dbReference type="PIRSF" id="PIRSF037257">
    <property type="entry name" value="DUF1021"/>
    <property type="match status" value="1"/>
</dbReference>
<proteinExistence type="predicted"/>
<accession>A0A9D2AB27</accession>
<dbReference type="AlphaFoldDB" id="A0A9D2AB27"/>
<comment type="caution">
    <text evidence="2">The sequence shown here is derived from an EMBL/GenBank/DDBJ whole genome shotgun (WGS) entry which is preliminary data.</text>
</comment>
<dbReference type="PANTHER" id="PTHR40026:SF1">
    <property type="entry name" value="PROTEIN VEG"/>
    <property type="match status" value="1"/>
</dbReference>
<dbReference type="GO" id="GO:0006355">
    <property type="term" value="P:regulation of DNA-templated transcription"/>
    <property type="evidence" value="ECO:0007669"/>
    <property type="project" value="InterPro"/>
</dbReference>
<feature type="region of interest" description="Disordered" evidence="1">
    <location>
        <begin position="76"/>
        <end position="102"/>
    </location>
</feature>
<organism evidence="2 3">
    <name type="scientific">Candidatus Ligilactobacillus excrementigallinarum</name>
    <dbReference type="NCBI Taxonomy" id="2838641"/>
    <lineage>
        <taxon>Bacteria</taxon>
        <taxon>Bacillati</taxon>
        <taxon>Bacillota</taxon>
        <taxon>Bacilli</taxon>
        <taxon>Lactobacillales</taxon>
        <taxon>Lactobacillaceae</taxon>
        <taxon>Ligilactobacillus</taxon>
    </lineage>
</organism>
<reference evidence="2" key="1">
    <citation type="journal article" date="2021" name="PeerJ">
        <title>Extensive microbial diversity within the chicken gut microbiome revealed by metagenomics and culture.</title>
        <authorList>
            <person name="Gilroy R."/>
            <person name="Ravi A."/>
            <person name="Getino M."/>
            <person name="Pursley I."/>
            <person name="Horton D.L."/>
            <person name="Alikhan N.F."/>
            <person name="Baker D."/>
            <person name="Gharbi K."/>
            <person name="Hall N."/>
            <person name="Watson M."/>
            <person name="Adriaenssens E.M."/>
            <person name="Foster-Nyarko E."/>
            <person name="Jarju S."/>
            <person name="Secka A."/>
            <person name="Antonio M."/>
            <person name="Oren A."/>
            <person name="Chaudhuri R.R."/>
            <person name="La Ragione R."/>
            <person name="Hildebrand F."/>
            <person name="Pallen M.J."/>
        </authorList>
    </citation>
    <scope>NUCLEOTIDE SEQUENCE</scope>
    <source>
        <strain evidence="2">6627</strain>
    </source>
</reference>
<evidence type="ECO:0000256" key="1">
    <source>
        <dbReference type="SAM" id="MobiDB-lite"/>
    </source>
</evidence>
<dbReference type="InterPro" id="IPR009366">
    <property type="entry name" value="Protein_Veg"/>
</dbReference>
<dbReference type="Gene3D" id="2.30.30.100">
    <property type="match status" value="1"/>
</dbReference>
<evidence type="ECO:0000313" key="3">
    <source>
        <dbReference type="Proteomes" id="UP000823963"/>
    </source>
</evidence>
<name>A0A9D2AB27_9LACO</name>
<dbReference type="PANTHER" id="PTHR40026">
    <property type="entry name" value="PROTEIN VEG"/>
    <property type="match status" value="1"/>
</dbReference>
<dbReference type="Pfam" id="PF06257">
    <property type="entry name" value="VEG"/>
    <property type="match status" value="1"/>
</dbReference>
<dbReference type="EMBL" id="DXFP01000054">
    <property type="protein sequence ID" value="HIX02292.1"/>
    <property type="molecule type" value="Genomic_DNA"/>
</dbReference>
<feature type="compositionally biased region" description="Acidic residues" evidence="1">
    <location>
        <begin position="77"/>
        <end position="102"/>
    </location>
</feature>
<reference evidence="2" key="2">
    <citation type="submission" date="2021-04" db="EMBL/GenBank/DDBJ databases">
        <authorList>
            <person name="Gilroy R."/>
        </authorList>
    </citation>
    <scope>NUCLEOTIDE SEQUENCE</scope>
    <source>
        <strain evidence="2">6627</strain>
    </source>
</reference>
<gene>
    <name evidence="2" type="ORF">H9861_06010</name>
</gene>
<evidence type="ECO:0000313" key="2">
    <source>
        <dbReference type="EMBL" id="HIX02292.1"/>
    </source>
</evidence>
<protein>
    <submittedName>
        <fullName evidence="2">Veg family protein</fullName>
    </submittedName>
</protein>
<dbReference type="Proteomes" id="UP000823963">
    <property type="component" value="Unassembled WGS sequence"/>
</dbReference>
<sequence>MPSTLAKIKSMLDSHIGKSLTVTSHVGRKKVMKCTGTLQETFPAIFVVELDQGESAVERVSYSYTDVLTKNIKLEFEGEESADTTDENELDESELDDEIEEF</sequence>